<dbReference type="Proteomes" id="UP000345637">
    <property type="component" value="Unassembled WGS sequence"/>
</dbReference>
<protein>
    <submittedName>
        <fullName evidence="1">Uncharacterized protein</fullName>
    </submittedName>
</protein>
<name>A0A485A9F6_RAOPL</name>
<organism evidence="1 2">
    <name type="scientific">Raoultella planticola</name>
    <name type="common">Klebsiella planticola</name>
    <dbReference type="NCBI Taxonomy" id="575"/>
    <lineage>
        <taxon>Bacteria</taxon>
        <taxon>Pseudomonadati</taxon>
        <taxon>Pseudomonadota</taxon>
        <taxon>Gammaproteobacteria</taxon>
        <taxon>Enterobacterales</taxon>
        <taxon>Enterobacteriaceae</taxon>
        <taxon>Klebsiella/Raoultella group</taxon>
        <taxon>Raoultella</taxon>
    </lineage>
</organism>
<accession>A0A485A9F6</accession>
<evidence type="ECO:0000313" key="2">
    <source>
        <dbReference type="Proteomes" id="UP000345637"/>
    </source>
</evidence>
<dbReference type="EMBL" id="CAADJE010000009">
    <property type="protein sequence ID" value="VFS57474.1"/>
    <property type="molecule type" value="Genomic_DNA"/>
</dbReference>
<sequence length="141" mass="15795">MTPEEKENALRAQARRCAEELTKAMSVKPKPKWNAVCPPHPSQALREGPADGCQPGEICQCYWPHEWAVWSGIMKVEKIDVLGFTIFDVERLDPVRVMIENYEPGRAASPSHASERRGPVPGLLWAETPFRNLLSVSAMTI</sequence>
<dbReference type="AlphaFoldDB" id="A0A485A9F6"/>
<evidence type="ECO:0000313" key="1">
    <source>
        <dbReference type="EMBL" id="VFS57474.1"/>
    </source>
</evidence>
<gene>
    <name evidence="1" type="ORF">NCTC12998_00527</name>
</gene>
<reference evidence="1 2" key="1">
    <citation type="submission" date="2019-03" db="EMBL/GenBank/DDBJ databases">
        <authorList>
            <consortium name="Pathogen Informatics"/>
        </authorList>
    </citation>
    <scope>NUCLEOTIDE SEQUENCE [LARGE SCALE GENOMIC DNA]</scope>
    <source>
        <strain evidence="1 2">NCTC12998</strain>
    </source>
</reference>
<proteinExistence type="predicted"/>